<feature type="transmembrane region" description="Helical" evidence="1">
    <location>
        <begin position="9"/>
        <end position="27"/>
    </location>
</feature>
<feature type="transmembrane region" description="Helical" evidence="1">
    <location>
        <begin position="93"/>
        <end position="114"/>
    </location>
</feature>
<dbReference type="InterPro" id="IPR007404">
    <property type="entry name" value="YdjM-like"/>
</dbReference>
<reference evidence="2 3" key="1">
    <citation type="journal article" date="2015" name="ISME J.">
        <title>Genomic and phenotypic differentiation among Methanosarcina mazei populations from Columbia River sediment.</title>
        <authorList>
            <person name="Youngblut N.D."/>
            <person name="Wirth J.S."/>
            <person name="Henriksen J.R."/>
            <person name="Smith M."/>
            <person name="Simon H."/>
            <person name="Metcalf W.W."/>
            <person name="Whitaker R.J."/>
        </authorList>
    </citation>
    <scope>NUCLEOTIDE SEQUENCE [LARGE SCALE GENOMIC DNA]</scope>
    <source>
        <strain evidence="2 3">3.H.A.2.4</strain>
    </source>
</reference>
<proteinExistence type="predicted"/>
<keyword evidence="1" id="KW-1133">Transmembrane helix</keyword>
<evidence type="ECO:0000313" key="2">
    <source>
        <dbReference type="EMBL" id="KKG79811.1"/>
    </source>
</evidence>
<dbReference type="RefSeq" id="WP_048043344.1">
    <property type="nucleotide sequence ID" value="NZ_JJPP01000076.1"/>
</dbReference>
<name>A0A0F8HT03_METMZ</name>
<protein>
    <recommendedName>
        <fullName evidence="4">Metal-dependent hydrolase</fullName>
    </recommendedName>
</protein>
<dbReference type="Pfam" id="PF04307">
    <property type="entry name" value="YdjM"/>
    <property type="match status" value="1"/>
</dbReference>
<evidence type="ECO:0000256" key="1">
    <source>
        <dbReference type="SAM" id="Phobius"/>
    </source>
</evidence>
<keyword evidence="1" id="KW-0812">Transmembrane</keyword>
<accession>A0A0F8HT03</accession>
<evidence type="ECO:0008006" key="4">
    <source>
        <dbReference type="Google" id="ProtNLM"/>
    </source>
</evidence>
<sequence>MVRKRSHKIIGVLIFFTIIYDLALKGITLDYLLMPIMLIITLCGSVLPDIIEPSRNQHHRKFFHSLLLLGILSMFIVKIYKDLISGEVNNIKILFAFFMCSGYASHLLIDLLTYKGLPVTGL</sequence>
<organism evidence="2 3">
    <name type="scientific">Methanosarcina mazei</name>
    <name type="common">Methanosarcina frisia</name>
    <dbReference type="NCBI Taxonomy" id="2209"/>
    <lineage>
        <taxon>Archaea</taxon>
        <taxon>Methanobacteriati</taxon>
        <taxon>Methanobacteriota</taxon>
        <taxon>Stenosarchaea group</taxon>
        <taxon>Methanomicrobia</taxon>
        <taxon>Methanosarcinales</taxon>
        <taxon>Methanosarcinaceae</taxon>
        <taxon>Methanosarcina</taxon>
    </lineage>
</organism>
<evidence type="ECO:0000313" key="3">
    <source>
        <dbReference type="Proteomes" id="UP000034817"/>
    </source>
</evidence>
<dbReference type="Proteomes" id="UP000034817">
    <property type="component" value="Unassembled WGS sequence"/>
</dbReference>
<keyword evidence="1" id="KW-0472">Membrane</keyword>
<feature type="transmembrane region" description="Helical" evidence="1">
    <location>
        <begin position="63"/>
        <end position="81"/>
    </location>
</feature>
<dbReference type="GeneID" id="24865004"/>
<dbReference type="PATRIC" id="fig|2209.72.peg.2855"/>
<dbReference type="EMBL" id="JJPP01000076">
    <property type="protein sequence ID" value="KKG79811.1"/>
    <property type="molecule type" value="Genomic_DNA"/>
</dbReference>
<gene>
    <name evidence="2" type="ORF">DU55_13135</name>
</gene>
<dbReference type="AlphaFoldDB" id="A0A0F8HT03"/>
<comment type="caution">
    <text evidence="2">The sequence shown here is derived from an EMBL/GenBank/DDBJ whole genome shotgun (WGS) entry which is preliminary data.</text>
</comment>